<evidence type="ECO:0000256" key="3">
    <source>
        <dbReference type="ARBA" id="ARBA00022692"/>
    </source>
</evidence>
<feature type="transmembrane region" description="Helical" evidence="11">
    <location>
        <begin position="157"/>
        <end position="179"/>
    </location>
</feature>
<evidence type="ECO:0000256" key="1">
    <source>
        <dbReference type="ARBA" id="ARBA00004141"/>
    </source>
</evidence>
<dbReference type="PANTHER" id="PTHR47143">
    <property type="entry name" value="TRANSIENT RECEPTOR POTENTIAL CATION CHANNEL PROTEIN PAINLESS"/>
    <property type="match status" value="1"/>
</dbReference>
<dbReference type="SUPFAM" id="SSF81324">
    <property type="entry name" value="Voltage-gated potassium channels"/>
    <property type="match status" value="1"/>
</dbReference>
<evidence type="ECO:0000256" key="9">
    <source>
        <dbReference type="ARBA" id="ARBA00023180"/>
    </source>
</evidence>
<evidence type="ECO:0000256" key="4">
    <source>
        <dbReference type="ARBA" id="ARBA00022737"/>
    </source>
</evidence>
<evidence type="ECO:0000256" key="11">
    <source>
        <dbReference type="SAM" id="Phobius"/>
    </source>
</evidence>
<comment type="subcellular location">
    <subcellularLocation>
        <location evidence="1">Membrane</location>
        <topology evidence="1">Multi-pass membrane protein</topology>
    </subcellularLocation>
</comment>
<feature type="transmembrane region" description="Helical" evidence="11">
    <location>
        <begin position="51"/>
        <end position="72"/>
    </location>
</feature>
<protein>
    <recommendedName>
        <fullName evidence="12">Ion transport domain-containing protein</fullName>
    </recommendedName>
</protein>
<keyword evidence="2" id="KW-0813">Transport</keyword>
<dbReference type="STRING" id="7102.A0A2A4IVG4"/>
<name>A0A2A4IVG4_HELVI</name>
<accession>A0A2A4IVG4</accession>
<dbReference type="EMBL" id="NWSH01005976">
    <property type="protein sequence ID" value="PCG63775.1"/>
    <property type="molecule type" value="Genomic_DNA"/>
</dbReference>
<feature type="domain" description="Ion transport" evidence="12">
    <location>
        <begin position="11"/>
        <end position="189"/>
    </location>
</feature>
<keyword evidence="4" id="KW-0677">Repeat</keyword>
<dbReference type="GO" id="GO:0005216">
    <property type="term" value="F:monoatomic ion channel activity"/>
    <property type="evidence" value="ECO:0007669"/>
    <property type="project" value="InterPro"/>
</dbReference>
<evidence type="ECO:0000256" key="6">
    <source>
        <dbReference type="ARBA" id="ARBA00023043"/>
    </source>
</evidence>
<keyword evidence="5 11" id="KW-1133">Transmembrane helix</keyword>
<evidence type="ECO:0000256" key="5">
    <source>
        <dbReference type="ARBA" id="ARBA00022989"/>
    </source>
</evidence>
<dbReference type="InterPro" id="IPR005821">
    <property type="entry name" value="Ion_trans_dom"/>
</dbReference>
<dbReference type="GO" id="GO:1902495">
    <property type="term" value="C:transmembrane transporter complex"/>
    <property type="evidence" value="ECO:0007669"/>
    <property type="project" value="TreeGrafter"/>
</dbReference>
<dbReference type="InterPro" id="IPR052076">
    <property type="entry name" value="TRP_cation_channel"/>
</dbReference>
<dbReference type="Gene3D" id="1.10.287.70">
    <property type="match status" value="1"/>
</dbReference>
<evidence type="ECO:0000256" key="10">
    <source>
        <dbReference type="ARBA" id="ARBA00023303"/>
    </source>
</evidence>
<dbReference type="PANTHER" id="PTHR47143:SF1">
    <property type="entry name" value="ION_TRANS DOMAIN-CONTAINING PROTEIN"/>
    <property type="match status" value="1"/>
</dbReference>
<feature type="transmembrane region" description="Helical" evidence="11">
    <location>
        <begin position="20"/>
        <end position="39"/>
    </location>
</feature>
<evidence type="ECO:0000256" key="8">
    <source>
        <dbReference type="ARBA" id="ARBA00023136"/>
    </source>
</evidence>
<keyword evidence="9" id="KW-0325">Glycoprotein</keyword>
<evidence type="ECO:0000256" key="7">
    <source>
        <dbReference type="ARBA" id="ARBA00023065"/>
    </source>
</evidence>
<feature type="transmembrane region" description="Helical" evidence="11">
    <location>
        <begin position="92"/>
        <end position="112"/>
    </location>
</feature>
<comment type="caution">
    <text evidence="13">The sequence shown here is derived from an EMBL/GenBank/DDBJ whole genome shotgun (WGS) entry which is preliminary data.</text>
</comment>
<evidence type="ECO:0000256" key="2">
    <source>
        <dbReference type="ARBA" id="ARBA00022448"/>
    </source>
</evidence>
<keyword evidence="7" id="KW-0406">Ion transport</keyword>
<sequence>MTIFLILCQEVLYMNLSNEYFLQLETWIKFSSVCLAVILPFTTRLTLSEVVWPRHVATAAILLSWLEMMFLLSRFPRWGYYVLMFGKVSTKVLKILLTFAFLLIGFALSFMIQFHCQKPFESPWAALVKTIVMMTSEFDYGDLVEETDPKVFVKSLLVVRVIILMFVIFTAIVLMNLMVGVAVNDLQNLEVVGNVRRLAKQVELIGILENLHNGSRFDSILPYWLKNVLQRKKCRSKFVIRPNETKSKNYKALPSHIREALFEKAQCRRK</sequence>
<keyword evidence="10" id="KW-0407">Ion channel</keyword>
<keyword evidence="8 11" id="KW-0472">Membrane</keyword>
<keyword evidence="6" id="KW-0040">ANK repeat</keyword>
<dbReference type="AlphaFoldDB" id="A0A2A4IVG4"/>
<keyword evidence="3 11" id="KW-0812">Transmembrane</keyword>
<reference evidence="13" key="1">
    <citation type="submission" date="2017-09" db="EMBL/GenBank/DDBJ databases">
        <title>Contemporary evolution of a Lepidopteran species, Heliothis virescens, in response to modern agricultural practices.</title>
        <authorList>
            <person name="Fritz M.L."/>
            <person name="Deyonke A.M."/>
            <person name="Papanicolaou A."/>
            <person name="Micinski S."/>
            <person name="Westbrook J."/>
            <person name="Gould F."/>
        </authorList>
    </citation>
    <scope>NUCLEOTIDE SEQUENCE [LARGE SCALE GENOMIC DNA]</scope>
    <source>
        <strain evidence="13">HvINT-</strain>
        <tissue evidence="13">Whole body</tissue>
    </source>
</reference>
<evidence type="ECO:0000259" key="12">
    <source>
        <dbReference type="Pfam" id="PF00520"/>
    </source>
</evidence>
<evidence type="ECO:0000313" key="13">
    <source>
        <dbReference type="EMBL" id="PCG63775.1"/>
    </source>
</evidence>
<dbReference type="Pfam" id="PF00520">
    <property type="entry name" value="Ion_trans"/>
    <property type="match status" value="1"/>
</dbReference>
<proteinExistence type="predicted"/>
<organism evidence="13">
    <name type="scientific">Heliothis virescens</name>
    <name type="common">Tobacco budworm moth</name>
    <dbReference type="NCBI Taxonomy" id="7102"/>
    <lineage>
        <taxon>Eukaryota</taxon>
        <taxon>Metazoa</taxon>
        <taxon>Ecdysozoa</taxon>
        <taxon>Arthropoda</taxon>
        <taxon>Hexapoda</taxon>
        <taxon>Insecta</taxon>
        <taxon>Pterygota</taxon>
        <taxon>Neoptera</taxon>
        <taxon>Endopterygota</taxon>
        <taxon>Lepidoptera</taxon>
        <taxon>Glossata</taxon>
        <taxon>Ditrysia</taxon>
        <taxon>Noctuoidea</taxon>
        <taxon>Noctuidae</taxon>
        <taxon>Heliothinae</taxon>
        <taxon>Heliothis</taxon>
    </lineage>
</organism>
<gene>
    <name evidence="13" type="ORF">B5V51_11734</name>
</gene>